<feature type="compositionally biased region" description="Basic and acidic residues" evidence="1">
    <location>
        <begin position="107"/>
        <end position="116"/>
    </location>
</feature>
<dbReference type="InterPro" id="IPR036465">
    <property type="entry name" value="vWFA_dom_sf"/>
</dbReference>
<accession>A0A934QAU9</accession>
<dbReference type="InterPro" id="IPR045826">
    <property type="entry name" value="SpaA_PFL_dom_2"/>
</dbReference>
<organism evidence="3 4">
    <name type="scientific">Leucobacter edaphi</name>
    <dbReference type="NCBI Taxonomy" id="2796472"/>
    <lineage>
        <taxon>Bacteria</taxon>
        <taxon>Bacillati</taxon>
        <taxon>Actinomycetota</taxon>
        <taxon>Actinomycetes</taxon>
        <taxon>Micrococcales</taxon>
        <taxon>Microbacteriaceae</taxon>
        <taxon>Leucobacter</taxon>
    </lineage>
</organism>
<dbReference type="SMART" id="SM00327">
    <property type="entry name" value="VWA"/>
    <property type="match status" value="1"/>
</dbReference>
<gene>
    <name evidence="3" type="ORF">JD292_00110</name>
</gene>
<dbReference type="Pfam" id="PF00092">
    <property type="entry name" value="VWA"/>
    <property type="match status" value="1"/>
</dbReference>
<feature type="compositionally biased region" description="Basic and acidic residues" evidence="1">
    <location>
        <begin position="31"/>
        <end position="58"/>
    </location>
</feature>
<dbReference type="Proteomes" id="UP000618733">
    <property type="component" value="Unassembled WGS sequence"/>
</dbReference>
<dbReference type="RefSeq" id="WP_200130715.1">
    <property type="nucleotide sequence ID" value="NZ_JAEHOI010000001.1"/>
</dbReference>
<evidence type="ECO:0000256" key="1">
    <source>
        <dbReference type="SAM" id="MobiDB-lite"/>
    </source>
</evidence>
<feature type="region of interest" description="Disordered" evidence="1">
    <location>
        <begin position="9"/>
        <end position="175"/>
    </location>
</feature>
<feature type="region of interest" description="Disordered" evidence="1">
    <location>
        <begin position="1125"/>
        <end position="1168"/>
    </location>
</feature>
<name>A0A934QAU9_9MICO</name>
<dbReference type="Gene3D" id="3.40.50.410">
    <property type="entry name" value="von Willebrand factor, type A domain"/>
    <property type="match status" value="1"/>
</dbReference>
<evidence type="ECO:0000313" key="3">
    <source>
        <dbReference type="EMBL" id="MBK0420490.1"/>
    </source>
</evidence>
<dbReference type="Pfam" id="PF19403">
    <property type="entry name" value="SpaA_2"/>
    <property type="match status" value="1"/>
</dbReference>
<feature type="domain" description="VWFA" evidence="2">
    <location>
        <begin position="549"/>
        <end position="744"/>
    </location>
</feature>
<proteinExistence type="predicted"/>
<keyword evidence="4" id="KW-1185">Reference proteome</keyword>
<dbReference type="PROSITE" id="PS50234">
    <property type="entry name" value="VWFA"/>
    <property type="match status" value="1"/>
</dbReference>
<dbReference type="EMBL" id="JAEHOI010000001">
    <property type="protein sequence ID" value="MBK0420490.1"/>
    <property type="molecule type" value="Genomic_DNA"/>
</dbReference>
<dbReference type="InterPro" id="IPR002035">
    <property type="entry name" value="VWF_A"/>
</dbReference>
<feature type="region of interest" description="Disordered" evidence="1">
    <location>
        <begin position="272"/>
        <end position="298"/>
    </location>
</feature>
<sequence>MLALVIAFGGTASAHAIPDDGKQSAGTTSTESDHRSDRRERDVPRAEPRSERPREQRAAGKAKPPKPATKQERGPSAVPEGTFSVPGPERGSPEPRLERGAAQPPRTYDRQGEDPSLRWLVLGPGDVPVAGASFEFEGPWDSDDPSDGSEKPWTSRSPTRIVTDDFGQDGYMGYDVNPEPGVVEVTNKRFHKLRQEDEIVVGRRYRMRPATAPPGYVWDDTSWNAMRPFWSDPKASELAYWYQNAVDVPPFRLHSRGPKLAWSVTDSANTPVGGATSEFQGPATGGGSDWGSAVEVPDCQSKPCAGPDIDPAPGKFAVAPGLSGTSDVINAIDLGKRYRVRVTAAPPGLAPRPGNWATIPGTGDSGQWNGDPGGVAHDFGALPVDAEEPARIVVQVGGTRASDGSVGALQGVELRLNTGRDAPSGDRADGVSGGGAGWARCVSDAAGKCRFAVPKAGVGGANRDARFWIVQGSVPPDWYSNPELGTGSQAKPLTGANYAVRTGPALRAGSTYRSTREFMYERSAASTASDGVWQVSRENPDGPGGCTANVALVADTSGQDPKKMVQLRSALDSMVNRYAGTGSRLSLFSFADTGPAAKNGLGAPTLQPLESASQIEAFRARYQGWVAEGGRNWARGISQVADANTQSNHFDYAVVITDGSPFEGDATRGGNVSTTRRADVERAIFAANQLKERGTRVLAVGVGPGAAGKGNALNLRAISGRGAWNDYFQVADYAEAARTIRQRLLGQCEADVRLTTMVVPESTPPGSTYNARAAGPGWSSTARNPGPGLVLPYPATRTTGGDEIGVVDFSFLLLDANIRETDVGISTALPDGFTLERVGARNGACTSRITGMQHAIYDDGTDGIRIPLTREESLDCAMWVHAPPTAATVAVDGLWVIEDDQGRELHRARNPGPNSELLKGITGTPRVAGPGSQPEASLQWAQPRGGYAAGNSVRILADATIDHSTLPGCVVRGQRLTRVNGSEIDDALAAEQKLVLGANEFEITTTIRCEQTLALRVDVENGPAQRSDWVLTATGPAGARPGPNGVPDQQGTVRASVSPETAYVLSDSTAAKNAAYVQQGRWECTRVGGGPVDMGNGPETVRVPLGQNVECTVRKAAAEVTVFTEASSGDAPPTRWSVEGRPSGDQDGLPAVQWRGAASGAPGGSQDQVAALRPGRPYTLSQRVADGATLAYLADSVQRWDGQAWVDHPRQPDGSVMIVANVGSHDYYRFVNRPAPSLLIPHTGGLSADVVQLGMVLVGGAVGVAATGTRRRKRHGLGSVQ</sequence>
<evidence type="ECO:0000313" key="4">
    <source>
        <dbReference type="Proteomes" id="UP000618733"/>
    </source>
</evidence>
<protein>
    <submittedName>
        <fullName evidence="3">VWA domain-containing protein</fullName>
    </submittedName>
</protein>
<reference evidence="3" key="1">
    <citation type="submission" date="2020-12" db="EMBL/GenBank/DDBJ databases">
        <title>Leucobacter sp. CAS2, isolated from Chromium sludge.</title>
        <authorList>
            <person name="Xu Z."/>
        </authorList>
    </citation>
    <scope>NUCLEOTIDE SEQUENCE</scope>
    <source>
        <strain evidence="3">CSA2</strain>
    </source>
</reference>
<comment type="caution">
    <text evidence="3">The sequence shown here is derived from an EMBL/GenBank/DDBJ whole genome shotgun (WGS) entry which is preliminary data.</text>
</comment>
<evidence type="ECO:0000259" key="2">
    <source>
        <dbReference type="PROSITE" id="PS50234"/>
    </source>
</evidence>
<feature type="compositionally biased region" description="Acidic residues" evidence="1">
    <location>
        <begin position="138"/>
        <end position="147"/>
    </location>
</feature>
<dbReference type="CDD" id="cd00198">
    <property type="entry name" value="vWFA"/>
    <property type="match status" value="1"/>
</dbReference>
<dbReference type="SUPFAM" id="SSF53300">
    <property type="entry name" value="vWA-like"/>
    <property type="match status" value="1"/>
</dbReference>